<evidence type="ECO:0000313" key="3">
    <source>
        <dbReference type="EMBL" id="POS78440.1"/>
    </source>
</evidence>
<dbReference type="AlphaFoldDB" id="A0A2P5I7F6"/>
<dbReference type="OrthoDB" id="49605at2759"/>
<feature type="compositionally biased region" description="Gly residues" evidence="1">
    <location>
        <begin position="351"/>
        <end position="365"/>
    </location>
</feature>
<dbReference type="STRING" id="158607.A0A2P5I7F6"/>
<dbReference type="Proteomes" id="UP000094444">
    <property type="component" value="Unassembled WGS sequence"/>
</dbReference>
<evidence type="ECO:0000313" key="4">
    <source>
        <dbReference type="Proteomes" id="UP000094444"/>
    </source>
</evidence>
<feature type="region of interest" description="Disordered" evidence="1">
    <location>
        <begin position="273"/>
        <end position="365"/>
    </location>
</feature>
<dbReference type="InterPro" id="IPR013536">
    <property type="entry name" value="WLM_dom"/>
</dbReference>
<dbReference type="GO" id="GO:0070628">
    <property type="term" value="F:proteasome binding"/>
    <property type="evidence" value="ECO:0007669"/>
    <property type="project" value="TreeGrafter"/>
</dbReference>
<dbReference type="InParanoid" id="A0A2P5I7F6"/>
<comment type="caution">
    <text evidence="3">The sequence shown here is derived from an EMBL/GenBank/DDBJ whole genome shotgun (WGS) entry which is preliminary data.</text>
</comment>
<accession>A0A2P5I7F6</accession>
<feature type="domain" description="WLM" evidence="2">
    <location>
        <begin position="137"/>
        <end position="342"/>
    </location>
</feature>
<feature type="compositionally biased region" description="Acidic residues" evidence="1">
    <location>
        <begin position="283"/>
        <end position="292"/>
    </location>
</feature>
<feature type="compositionally biased region" description="Basic and acidic residues" evidence="1">
    <location>
        <begin position="328"/>
        <end position="345"/>
    </location>
</feature>
<reference evidence="3" key="1">
    <citation type="submission" date="2017-09" db="EMBL/GenBank/DDBJ databases">
        <title>Polyketide synthases of a Diaporthe helianthi virulent isolate.</title>
        <authorList>
            <person name="Baroncelli R."/>
        </authorList>
    </citation>
    <scope>NUCLEOTIDE SEQUENCE [LARGE SCALE GENOMIC DNA]</scope>
    <source>
        <strain evidence="3">7/96</strain>
    </source>
</reference>
<dbReference type="EMBL" id="MAVT02000186">
    <property type="protein sequence ID" value="POS78440.1"/>
    <property type="molecule type" value="Genomic_DNA"/>
</dbReference>
<dbReference type="PANTHER" id="PTHR47795">
    <property type="entry name" value="UBIQUITIN AND WLM DOMAIN-CONTAINING METALLOPROTEASE SPCC1442.07C"/>
    <property type="match status" value="1"/>
</dbReference>
<dbReference type="Pfam" id="PF08325">
    <property type="entry name" value="WLM"/>
    <property type="match status" value="1"/>
</dbReference>
<protein>
    <submittedName>
        <fullName evidence="3">WLM domain-containing protein</fullName>
    </submittedName>
</protein>
<sequence>MAEPETEHLQQEAPSLSITVTKGGKQLDTFHLPPDAILNDLLNACEDHLADSPDKYDWDKAKFIAKGKMLKAWENGEQAIAHLDGTKVFLQVPTLQAIKDLQDSSSAARAREARRHAQNTSAARPVAARRTRPDPARAQADAQYTFLRVEPLQGYTNPERSRAFLERLKNDPGIRASMRKHEFTVGLLTEMDPAANTQSSHEGTTRLLGLNRNHGEVIELRLRTDAYDGYRDYKTIRNTLCHELAHNVHGPHDRKFWDLCHQIEREVQAADWKSGGHSVGDGDYYESPEDDVPDHGGWTGGTYVLGGGGGSGGGGSGSSGNGGAGGLSRRDVIAKAVEERMRRSQSENPDGGSGGAGQGGSNAAP</sequence>
<feature type="compositionally biased region" description="Gly residues" evidence="1">
    <location>
        <begin position="297"/>
        <end position="326"/>
    </location>
</feature>
<gene>
    <name evidence="3" type="ORF">DHEL01_v203171</name>
</gene>
<keyword evidence="4" id="KW-1185">Reference proteome</keyword>
<dbReference type="PROSITE" id="PS51397">
    <property type="entry name" value="WLM"/>
    <property type="match status" value="1"/>
</dbReference>
<feature type="region of interest" description="Disordered" evidence="1">
    <location>
        <begin position="106"/>
        <end position="141"/>
    </location>
</feature>
<organism evidence="3 4">
    <name type="scientific">Diaporthe helianthi</name>
    <dbReference type="NCBI Taxonomy" id="158607"/>
    <lineage>
        <taxon>Eukaryota</taxon>
        <taxon>Fungi</taxon>
        <taxon>Dikarya</taxon>
        <taxon>Ascomycota</taxon>
        <taxon>Pezizomycotina</taxon>
        <taxon>Sordariomycetes</taxon>
        <taxon>Sordariomycetidae</taxon>
        <taxon>Diaporthales</taxon>
        <taxon>Diaporthaceae</taxon>
        <taxon>Diaporthe</taxon>
    </lineage>
</organism>
<dbReference type="PANTHER" id="PTHR47795:SF1">
    <property type="entry name" value="DNA-DEPENDENT METALLOPROTEASE WSS1 HOMOLOG 2"/>
    <property type="match status" value="1"/>
</dbReference>
<name>A0A2P5I7F6_DIAHE</name>
<evidence type="ECO:0000256" key="1">
    <source>
        <dbReference type="SAM" id="MobiDB-lite"/>
    </source>
</evidence>
<proteinExistence type="predicted"/>
<evidence type="ECO:0000259" key="2">
    <source>
        <dbReference type="PROSITE" id="PS51397"/>
    </source>
</evidence>